<accession>A0ABX1BPE9</accession>
<comment type="caution">
    <text evidence="1">The sequence shown here is derived from an EMBL/GenBank/DDBJ whole genome shotgun (WGS) entry which is preliminary data.</text>
</comment>
<organism evidence="1 2">
    <name type="scientific">Nonomuraea composti</name>
    <dbReference type="NCBI Taxonomy" id="2720023"/>
    <lineage>
        <taxon>Bacteria</taxon>
        <taxon>Bacillati</taxon>
        <taxon>Actinomycetota</taxon>
        <taxon>Actinomycetes</taxon>
        <taxon>Streptosporangiales</taxon>
        <taxon>Streptosporangiaceae</taxon>
        <taxon>Nonomuraea</taxon>
    </lineage>
</organism>
<sequence length="60" mass="6577">MRDGEVTWLACKAMIGMTMRFTGRLDGDEPLGKMKVGLLGSFPARALRTTDGANTPERTF</sequence>
<reference evidence="1 2" key="1">
    <citation type="submission" date="2020-03" db="EMBL/GenBank/DDBJ databases">
        <title>WGS of actinomycetes isolated from Thailand.</title>
        <authorList>
            <person name="Thawai C."/>
        </authorList>
    </citation>
    <scope>NUCLEOTIDE SEQUENCE [LARGE SCALE GENOMIC DNA]</scope>
    <source>
        <strain evidence="1 2">FMUSA5-5</strain>
    </source>
</reference>
<proteinExistence type="predicted"/>
<dbReference type="Proteomes" id="UP000696294">
    <property type="component" value="Unassembled WGS sequence"/>
</dbReference>
<dbReference type="EMBL" id="JAATEP010000093">
    <property type="protein sequence ID" value="NJP98474.1"/>
    <property type="molecule type" value="Genomic_DNA"/>
</dbReference>
<evidence type="ECO:0000313" key="1">
    <source>
        <dbReference type="EMBL" id="NJP98474.1"/>
    </source>
</evidence>
<name>A0ABX1BPE9_9ACTN</name>
<dbReference type="RefSeq" id="WP_168021788.1">
    <property type="nucleotide sequence ID" value="NZ_JAATEP010000093.1"/>
</dbReference>
<keyword evidence="2" id="KW-1185">Reference proteome</keyword>
<protein>
    <submittedName>
        <fullName evidence="1">Uncharacterized protein</fullName>
    </submittedName>
</protein>
<gene>
    <name evidence="1" type="ORF">HCN51_55185</name>
</gene>
<evidence type="ECO:0000313" key="2">
    <source>
        <dbReference type="Proteomes" id="UP000696294"/>
    </source>
</evidence>